<dbReference type="SUPFAM" id="SSF48371">
    <property type="entry name" value="ARM repeat"/>
    <property type="match status" value="1"/>
</dbReference>
<comment type="similarity">
    <text evidence="1">Belongs to the Mo25 family.</text>
</comment>
<reference evidence="2" key="3">
    <citation type="submission" date="2022-01" db="UniProtKB">
        <authorList>
            <consortium name="EnsemblPlants"/>
        </authorList>
    </citation>
    <scope>IDENTIFICATION</scope>
    <source>
        <strain evidence="2">subsp. vulgare</strain>
    </source>
</reference>
<reference evidence="3" key="1">
    <citation type="journal article" date="2012" name="Nature">
        <title>A physical, genetic and functional sequence assembly of the barley genome.</title>
        <authorList>
            <consortium name="The International Barley Genome Sequencing Consortium"/>
            <person name="Mayer K.F."/>
            <person name="Waugh R."/>
            <person name="Brown J.W."/>
            <person name="Schulman A."/>
            <person name="Langridge P."/>
            <person name="Platzer M."/>
            <person name="Fincher G.B."/>
            <person name="Muehlbauer G.J."/>
            <person name="Sato K."/>
            <person name="Close T.J."/>
            <person name="Wise R.P."/>
            <person name="Stein N."/>
        </authorList>
    </citation>
    <scope>NUCLEOTIDE SEQUENCE [LARGE SCALE GENOMIC DNA]</scope>
    <source>
        <strain evidence="3">cv. Morex</strain>
    </source>
</reference>
<dbReference type="GeneID" id="123447079"/>
<dbReference type="Gramene" id="HORVU.MOREX.r3.4HG0403850.1">
    <property type="protein sequence ID" value="HORVU.MOREX.r3.4HG0403850.1"/>
    <property type="gene ID" value="HORVU.MOREX.r3.4HG0403850"/>
</dbReference>
<dbReference type="Proteomes" id="UP000011116">
    <property type="component" value="Chromosome 4H"/>
</dbReference>
<keyword evidence="3" id="KW-1185">Reference proteome</keyword>
<dbReference type="EnsemblPlants" id="HORVU.MOREX.r3.4HG0403850.1">
    <property type="protein sequence ID" value="HORVU.MOREX.r3.4HG0403850.1"/>
    <property type="gene ID" value="HORVU.MOREX.r3.4HG0403850"/>
</dbReference>
<dbReference type="InterPro" id="IPR011989">
    <property type="entry name" value="ARM-like"/>
</dbReference>
<dbReference type="Gene3D" id="1.25.10.10">
    <property type="entry name" value="Leucine-rich Repeat Variant"/>
    <property type="match status" value="1"/>
</dbReference>
<dbReference type="InterPro" id="IPR016024">
    <property type="entry name" value="ARM-type_fold"/>
</dbReference>
<dbReference type="AlphaFoldDB" id="A0A8I6YJM4"/>
<evidence type="ECO:0000256" key="1">
    <source>
        <dbReference type="ARBA" id="ARBA00011012"/>
    </source>
</evidence>
<name>A0A8I6YJM4_HORVV</name>
<evidence type="ECO:0000313" key="3">
    <source>
        <dbReference type="Proteomes" id="UP000011116"/>
    </source>
</evidence>
<dbReference type="GO" id="GO:0043539">
    <property type="term" value="F:protein serine/threonine kinase activator activity"/>
    <property type="evidence" value="ECO:0000318"/>
    <property type="project" value="GO_Central"/>
</dbReference>
<dbReference type="Gramene" id="HORVU.MOREX.r2.4HG0336120.1">
    <property type="protein sequence ID" value="HORVU.MOREX.r2.4HG0336120.1"/>
    <property type="gene ID" value="HORVU.MOREX.r2.4HG0336120"/>
</dbReference>
<dbReference type="PANTHER" id="PTHR10182:SF27">
    <property type="entry name" value="PROTEIN 39, PUTATIVE, EXPRESSED-RELATED"/>
    <property type="match status" value="1"/>
</dbReference>
<accession>A0A8I6YJM4</accession>
<dbReference type="Pfam" id="PF08569">
    <property type="entry name" value="Mo25"/>
    <property type="match status" value="1"/>
</dbReference>
<protein>
    <recommendedName>
        <fullName evidence="4">MO25-like protein</fullName>
    </recommendedName>
</protein>
<sequence>MTGCLWPCVSSAHATSAGSGAGLFGARGRSPTEVVRHLRDLLRFVADHPERCGGKLEGKRSQKIIDISKGIREMKFILYGNGEGDPVAEACTQLTTEFFKDNTLRLVILCVPFMDLETQKDVGFVFQNLARQRVDSRMLASDYLEVNLDLLDILMAGFDNTDIMIHYSSILRDCARHQVAARYVLYSQHMKKFFDYIQFPDFSIASDAFKTFKELLTRHKSSAAEFFTKNYDWFFSEFNFKLVQSSNYVIKRQSIQLLGDILTERTNSAVLLRYVCSTENLKVLMNLLRDSSKPIQVEAFHVFKLFTANKNKPREIVTILVANKGKLIRFLDGFTLEKEDRVFESDKAQVLDNVIAMKL</sequence>
<dbReference type="KEGG" id="hvg:123447079"/>
<proteinExistence type="inferred from homology"/>
<evidence type="ECO:0000313" key="2">
    <source>
        <dbReference type="EnsemblPlants" id="HORVU.MOREX.r3.4HG0403850.1"/>
    </source>
</evidence>
<organism evidence="2 3">
    <name type="scientific">Hordeum vulgare subsp. vulgare</name>
    <name type="common">Domesticated barley</name>
    <dbReference type="NCBI Taxonomy" id="112509"/>
    <lineage>
        <taxon>Eukaryota</taxon>
        <taxon>Viridiplantae</taxon>
        <taxon>Streptophyta</taxon>
        <taxon>Embryophyta</taxon>
        <taxon>Tracheophyta</taxon>
        <taxon>Spermatophyta</taxon>
        <taxon>Magnoliopsida</taxon>
        <taxon>Liliopsida</taxon>
        <taxon>Poales</taxon>
        <taxon>Poaceae</taxon>
        <taxon>BOP clade</taxon>
        <taxon>Pooideae</taxon>
        <taxon>Triticodae</taxon>
        <taxon>Triticeae</taxon>
        <taxon>Hordeinae</taxon>
        <taxon>Hordeum</taxon>
    </lineage>
</organism>
<dbReference type="RefSeq" id="XP_044979580.1">
    <property type="nucleotide sequence ID" value="XM_045123645.1"/>
</dbReference>
<dbReference type="SMR" id="A0A8I6YJM4"/>
<dbReference type="InterPro" id="IPR013878">
    <property type="entry name" value="Mo25"/>
</dbReference>
<gene>
    <name evidence="2" type="primary">LOC123447079</name>
</gene>
<evidence type="ECO:0008006" key="4">
    <source>
        <dbReference type="Google" id="ProtNLM"/>
    </source>
</evidence>
<reference evidence="2" key="2">
    <citation type="submission" date="2020-10" db="EMBL/GenBank/DDBJ databases">
        <authorList>
            <person name="Scholz U."/>
            <person name="Mascher M."/>
            <person name="Fiebig A."/>
        </authorList>
    </citation>
    <scope>NUCLEOTIDE SEQUENCE [LARGE SCALE GENOMIC DNA]</scope>
    <source>
        <strain evidence="2">cv. Morex</strain>
    </source>
</reference>
<dbReference type="OrthoDB" id="609103at2759"/>
<dbReference type="PANTHER" id="PTHR10182">
    <property type="entry name" value="CALCIUM-BINDING PROTEIN 39-RELATED"/>
    <property type="match status" value="1"/>
</dbReference>
<dbReference type="GO" id="GO:0035556">
    <property type="term" value="P:intracellular signal transduction"/>
    <property type="evidence" value="ECO:0000318"/>
    <property type="project" value="GO_Central"/>
</dbReference>